<keyword evidence="1" id="KW-0175">Coiled coil</keyword>
<protein>
    <submittedName>
        <fullName evidence="2">Uncharacterized protein</fullName>
    </submittedName>
</protein>
<comment type="caution">
    <text evidence="2">The sequence shown here is derived from an EMBL/GenBank/DDBJ whole genome shotgun (WGS) entry which is preliminary data.</text>
</comment>
<accession>A0ABR2KKG3</accession>
<evidence type="ECO:0000313" key="3">
    <source>
        <dbReference type="Proteomes" id="UP001470230"/>
    </source>
</evidence>
<feature type="coiled-coil region" evidence="1">
    <location>
        <begin position="30"/>
        <end position="57"/>
    </location>
</feature>
<evidence type="ECO:0000256" key="1">
    <source>
        <dbReference type="SAM" id="Coils"/>
    </source>
</evidence>
<dbReference type="EMBL" id="JAPFFF010000004">
    <property type="protein sequence ID" value="KAK8891288.1"/>
    <property type="molecule type" value="Genomic_DNA"/>
</dbReference>
<evidence type="ECO:0000313" key="2">
    <source>
        <dbReference type="EMBL" id="KAK8891288.1"/>
    </source>
</evidence>
<proteinExistence type="predicted"/>
<dbReference type="Proteomes" id="UP001470230">
    <property type="component" value="Unassembled WGS sequence"/>
</dbReference>
<gene>
    <name evidence="2" type="ORF">M9Y10_028496</name>
</gene>
<reference evidence="2 3" key="1">
    <citation type="submission" date="2024-04" db="EMBL/GenBank/DDBJ databases">
        <title>Tritrichomonas musculus Genome.</title>
        <authorList>
            <person name="Alves-Ferreira E."/>
            <person name="Grigg M."/>
            <person name="Lorenzi H."/>
            <person name="Galac M."/>
        </authorList>
    </citation>
    <scope>NUCLEOTIDE SEQUENCE [LARGE SCALE GENOMIC DNA]</scope>
    <source>
        <strain evidence="2 3">EAF2021</strain>
    </source>
</reference>
<sequence>MSHENDDIDERIKKQQEIIYELDKHYQECTLNLIKQVEQLEQMVNDLKQSNSNSNTKTNLSYTSNITANSNDISLSILPDGINPNSFDNH</sequence>
<name>A0ABR2KKG3_9EUKA</name>
<keyword evidence="3" id="KW-1185">Reference proteome</keyword>
<organism evidence="2 3">
    <name type="scientific">Tritrichomonas musculus</name>
    <dbReference type="NCBI Taxonomy" id="1915356"/>
    <lineage>
        <taxon>Eukaryota</taxon>
        <taxon>Metamonada</taxon>
        <taxon>Parabasalia</taxon>
        <taxon>Tritrichomonadida</taxon>
        <taxon>Tritrichomonadidae</taxon>
        <taxon>Tritrichomonas</taxon>
    </lineage>
</organism>